<sequence length="922" mass="104541">MIFFTIASRNFFSYVLTLHESLQRHHGPVKFYVAVCDDLTDFDKDQFPFTIIEIDDLGIPNLKEMSGKYNITELNTSIKPFVFLYLFDKFPEQIVTYLDPDIFVTGRFEELESAFVAGANCVLTPHVLEPAEYAEMEDRQFLRYGVYNLGFCALRDTPQVRRVASWWGRRLESLCVIDLPGGLFVDQKWADLLPAYIDHTVALRHPGYNAAYWNLSQRRIRYLDQEWVANGQPLRFFHFSGNKIEDYEVFSRHSSQFTTKNIGELNHLLSEYRDAVYRNGHEYYSRIPYAFSWNGAAGQNIHTPSAISVERMRGGEAVRPHLPVARHRSLEEFISSRAQLTSILARRREAEVSRIPFGQYAFTLDGVCSCCGHRGGFQVSGMYSSATLDDGRTYPNWREHLDCLSCRLVNRVRASLHLLQQEFKPNRNASIYITERITRTYDWLRSKYPKTVGSEYFTTGQKSGDVVEGIIHQDVQSLSFEDNVFNYILTFDVLEHVPDHAAALREFFRCLAPGGTLMITVPFQSTVYDYKIRAVLKRDGNIDHLLEPEYHGNPVDMNAGSLCFRYFGWRLLDELRTIGFEDAEVLSYWSEQLLHFGDSQLLIVARKPAEGGRDASHSIRLFADDVVAGGQPREVPPQARPATRQPNLASLFEERMTKKIENYLANGRQVEGWLNSFDASIIHKLSKHQSHLGIKGSLGEIGVHHGKLFILLKLCAGEQENTYAIDVFEEQHLNVDGSGFGNSKIFESNVLKWTGDISGLQIVKADSRIIDADTILKISGPARMLSVDGGHTEECTLSDLRLAEKLISNNGVVVLDDLFNREWPGVMAGFSQYLSAGGILKPFAVSSNKTYLAHLSEHDAYRGFGRDAGIFIPRCATVFGTEVDVWLERPYEAPTSLPETEAQEPKKVSGGLLRAFRRLSGV</sequence>
<dbReference type="InterPro" id="IPR029044">
    <property type="entry name" value="Nucleotide-diphossugar_trans"/>
</dbReference>
<dbReference type="Gene3D" id="3.40.50.150">
    <property type="entry name" value="Vaccinia Virus protein VP39"/>
    <property type="match status" value="2"/>
</dbReference>
<keyword evidence="2" id="KW-1185">Reference proteome</keyword>
<dbReference type="RefSeq" id="WP_183262803.1">
    <property type="nucleotide sequence ID" value="NZ_BAAAVZ010000002.1"/>
</dbReference>
<dbReference type="Pfam" id="PF13578">
    <property type="entry name" value="Methyltransf_24"/>
    <property type="match status" value="1"/>
</dbReference>
<organism evidence="1 2">
    <name type="scientific">Aminobacter niigataensis</name>
    <dbReference type="NCBI Taxonomy" id="83265"/>
    <lineage>
        <taxon>Bacteria</taxon>
        <taxon>Pseudomonadati</taxon>
        <taxon>Pseudomonadota</taxon>
        <taxon>Alphaproteobacteria</taxon>
        <taxon>Hyphomicrobiales</taxon>
        <taxon>Phyllobacteriaceae</taxon>
        <taxon>Aminobacter</taxon>
    </lineage>
</organism>
<reference evidence="1 2" key="1">
    <citation type="submission" date="2020-08" db="EMBL/GenBank/DDBJ databases">
        <title>Genomic Encyclopedia of Type Strains, Phase IV (KMG-IV): sequencing the most valuable type-strain genomes for metagenomic binning, comparative biology and taxonomic classification.</title>
        <authorList>
            <person name="Goeker M."/>
        </authorList>
    </citation>
    <scope>NUCLEOTIDE SEQUENCE [LARGE SCALE GENOMIC DNA]</scope>
    <source>
        <strain evidence="1 2">DSM 7050</strain>
    </source>
</reference>
<dbReference type="SUPFAM" id="SSF53335">
    <property type="entry name" value="S-adenosyl-L-methionine-dependent methyltransferases"/>
    <property type="match status" value="2"/>
</dbReference>
<dbReference type="GO" id="GO:0032259">
    <property type="term" value="P:methylation"/>
    <property type="evidence" value="ECO:0007669"/>
    <property type="project" value="UniProtKB-KW"/>
</dbReference>
<gene>
    <name evidence="1" type="ORF">GGQ99_002572</name>
</gene>
<dbReference type="InterPro" id="IPR029063">
    <property type="entry name" value="SAM-dependent_MTases_sf"/>
</dbReference>
<keyword evidence="1" id="KW-0489">Methyltransferase</keyword>
<comment type="caution">
    <text evidence="1">The sequence shown here is derived from an EMBL/GenBank/DDBJ whole genome shotgun (WGS) entry which is preliminary data.</text>
</comment>
<dbReference type="Gene3D" id="3.90.550.10">
    <property type="entry name" value="Spore Coat Polysaccharide Biosynthesis Protein SpsA, Chain A"/>
    <property type="match status" value="1"/>
</dbReference>
<name>A0ABR6L232_9HYPH</name>
<dbReference type="Pfam" id="PF13489">
    <property type="entry name" value="Methyltransf_23"/>
    <property type="match status" value="1"/>
</dbReference>
<dbReference type="GO" id="GO:0008168">
    <property type="term" value="F:methyltransferase activity"/>
    <property type="evidence" value="ECO:0007669"/>
    <property type="project" value="UniProtKB-KW"/>
</dbReference>
<proteinExistence type="predicted"/>
<evidence type="ECO:0000313" key="1">
    <source>
        <dbReference type="EMBL" id="MBB4650817.1"/>
    </source>
</evidence>
<protein>
    <submittedName>
        <fullName evidence="1">SAM-dependent methyltransferase</fullName>
    </submittedName>
</protein>
<keyword evidence="1" id="KW-0808">Transferase</keyword>
<accession>A0ABR6L232</accession>
<dbReference type="Proteomes" id="UP000539538">
    <property type="component" value="Unassembled WGS sequence"/>
</dbReference>
<evidence type="ECO:0000313" key="2">
    <source>
        <dbReference type="Proteomes" id="UP000539538"/>
    </source>
</evidence>
<dbReference type="EMBL" id="JACHOT010000002">
    <property type="protein sequence ID" value="MBB4650817.1"/>
    <property type="molecule type" value="Genomic_DNA"/>
</dbReference>
<dbReference type="SUPFAM" id="SSF53448">
    <property type="entry name" value="Nucleotide-diphospho-sugar transferases"/>
    <property type="match status" value="1"/>
</dbReference>